<dbReference type="RefSeq" id="WP_146578594.1">
    <property type="nucleotide sequence ID" value="NZ_SJPM01000006.1"/>
</dbReference>
<evidence type="ECO:0000313" key="4">
    <source>
        <dbReference type="Proteomes" id="UP000316213"/>
    </source>
</evidence>
<comment type="caution">
    <text evidence="3">The sequence shown here is derived from an EMBL/GenBank/DDBJ whole genome shotgun (WGS) entry which is preliminary data.</text>
</comment>
<sequence length="561" mass="59434">MKMFSKNSRTPRHSKRDGGRRRMRFESLENRRVLAANFVMIDVVGDEIRMSGDTNANHVEIFQDSRRGFSPSESFTVRAKPGSETMFVDEDGDVIGDSFVSPINIAIHNIMIDFKQGGADSVTIVGLNESATASSQLDGMLQIETNGEAVVDLENLEVETLLVSHQDDDDMGTTMLSNVVVNGKDFAADGARTFYSAHIESGGGGSMITIVDSDLKGGLSISNDGLVDFTDPVNPDHVANATGAADIIKITNTDIGELLVMAPRNVLEIHNGDGESRTTLERDNATDPSRIRGDVEIVNGAGFDEVTFSAINIWGNSDIQNGDGNVLHGSAIMIHNGSVIGSDLLAGGRLNVVNADGDDRLTIEESSLPSGIIVNNGNDHDTNTIIIGKAGDVALPAERTIIGGNTLAPSVIQFANGDGNERISVINTDLRGLVDIGLSGGDDTVNMMDVVVNGALNIGNTDAIRPAFVDQLFADLGIAGADDGDLGAGDDRVTLEDVIVTAGTFIDLGNDEDRVDLIDNIDFGPRAHIEGGGDSGDTLDRRNLSSVMTNVKLEGFTDHLN</sequence>
<keyword evidence="4" id="KW-1185">Reference proteome</keyword>
<evidence type="ECO:0000256" key="1">
    <source>
        <dbReference type="SAM" id="MobiDB-lite"/>
    </source>
</evidence>
<dbReference type="Proteomes" id="UP000316213">
    <property type="component" value="Unassembled WGS sequence"/>
</dbReference>
<feature type="region of interest" description="Disordered" evidence="1">
    <location>
        <begin position="1"/>
        <end position="23"/>
    </location>
</feature>
<dbReference type="Pfam" id="PF07595">
    <property type="entry name" value="Planc_extracel"/>
    <property type="match status" value="1"/>
</dbReference>
<feature type="compositionally biased region" description="Basic residues" evidence="1">
    <location>
        <begin position="9"/>
        <end position="23"/>
    </location>
</feature>
<dbReference type="AlphaFoldDB" id="A0A5C6A7N5"/>
<reference evidence="3 4" key="1">
    <citation type="submission" date="2019-02" db="EMBL/GenBank/DDBJ databases">
        <title>Deep-cultivation of Planctomycetes and their phenomic and genomic characterization uncovers novel biology.</title>
        <authorList>
            <person name="Wiegand S."/>
            <person name="Jogler M."/>
            <person name="Boedeker C."/>
            <person name="Pinto D."/>
            <person name="Vollmers J."/>
            <person name="Rivas-Marin E."/>
            <person name="Kohn T."/>
            <person name="Peeters S.H."/>
            <person name="Heuer A."/>
            <person name="Rast P."/>
            <person name="Oberbeckmann S."/>
            <person name="Bunk B."/>
            <person name="Jeske O."/>
            <person name="Meyerdierks A."/>
            <person name="Storesund J.E."/>
            <person name="Kallscheuer N."/>
            <person name="Luecker S."/>
            <person name="Lage O.M."/>
            <person name="Pohl T."/>
            <person name="Merkel B.J."/>
            <person name="Hornburger P."/>
            <person name="Mueller R.-W."/>
            <person name="Bruemmer F."/>
            <person name="Labrenz M."/>
            <person name="Spormann A.M."/>
            <person name="Op Den Camp H."/>
            <person name="Overmann J."/>
            <person name="Amann R."/>
            <person name="Jetten M.S.M."/>
            <person name="Mascher T."/>
            <person name="Medema M.H."/>
            <person name="Devos D.P."/>
            <person name="Kaster A.-K."/>
            <person name="Ovreas L."/>
            <person name="Rohde M."/>
            <person name="Galperin M.Y."/>
            <person name="Jogler C."/>
        </authorList>
    </citation>
    <scope>NUCLEOTIDE SEQUENCE [LARGE SCALE GENOMIC DNA]</scope>
    <source>
        <strain evidence="3 4">Pla100</strain>
    </source>
</reference>
<name>A0A5C6A7N5_9BACT</name>
<dbReference type="EMBL" id="SJPM01000006">
    <property type="protein sequence ID" value="TWT95529.1"/>
    <property type="molecule type" value="Genomic_DNA"/>
</dbReference>
<dbReference type="InterPro" id="IPR011506">
    <property type="entry name" value="Planctomycete_extracellular"/>
</dbReference>
<organism evidence="3 4">
    <name type="scientific">Neorhodopirellula pilleata</name>
    <dbReference type="NCBI Taxonomy" id="2714738"/>
    <lineage>
        <taxon>Bacteria</taxon>
        <taxon>Pseudomonadati</taxon>
        <taxon>Planctomycetota</taxon>
        <taxon>Planctomycetia</taxon>
        <taxon>Pirellulales</taxon>
        <taxon>Pirellulaceae</taxon>
        <taxon>Neorhodopirellula</taxon>
    </lineage>
</organism>
<gene>
    <name evidence="3" type="ORF">Pla100_31700</name>
</gene>
<proteinExistence type="predicted"/>
<evidence type="ECO:0000313" key="3">
    <source>
        <dbReference type="EMBL" id="TWT95529.1"/>
    </source>
</evidence>
<accession>A0A5C6A7N5</accession>
<feature type="domain" description="Planctomycete extracellular" evidence="2">
    <location>
        <begin position="19"/>
        <end position="37"/>
    </location>
</feature>
<protein>
    <recommendedName>
        <fullName evidence="2">Planctomycete extracellular domain-containing protein</fullName>
    </recommendedName>
</protein>
<dbReference type="OrthoDB" id="229889at2"/>
<evidence type="ECO:0000259" key="2">
    <source>
        <dbReference type="Pfam" id="PF07595"/>
    </source>
</evidence>